<keyword evidence="2" id="KW-0378">Hydrolase</keyword>
<name>A0A938WKS9_9BACT</name>
<organism evidence="4 5">
    <name type="scientific">Marseilla massiliensis</name>
    <dbReference type="NCBI Taxonomy" id="1841864"/>
    <lineage>
        <taxon>Bacteria</taxon>
        <taxon>Pseudomonadati</taxon>
        <taxon>Bacteroidota</taxon>
        <taxon>Bacteroidia</taxon>
        <taxon>Bacteroidales</taxon>
        <taxon>Prevotellaceae</taxon>
        <taxon>Marseilla</taxon>
    </lineage>
</organism>
<keyword evidence="5" id="KW-1185">Reference proteome</keyword>
<evidence type="ECO:0000256" key="1">
    <source>
        <dbReference type="ARBA" id="ARBA00008324"/>
    </source>
</evidence>
<dbReference type="Pfam" id="PF03061">
    <property type="entry name" value="4HBT"/>
    <property type="match status" value="1"/>
</dbReference>
<accession>A0A938WKS9</accession>
<dbReference type="GO" id="GO:0061522">
    <property type="term" value="F:1,4-dihydroxy-2-naphthoyl-CoA thioesterase activity"/>
    <property type="evidence" value="ECO:0007669"/>
    <property type="project" value="TreeGrafter"/>
</dbReference>
<comment type="caution">
    <text evidence="4">The sequence shown here is derived from an EMBL/GenBank/DDBJ whole genome shotgun (WGS) entry which is preliminary data.</text>
</comment>
<dbReference type="SUPFAM" id="SSF54637">
    <property type="entry name" value="Thioesterase/thiol ester dehydrase-isomerase"/>
    <property type="match status" value="1"/>
</dbReference>
<sequence length="141" mass="14921">MDLEKIKDLIRQKPNIADNLGMDFISTPDDETCLATMLVDSRNCQPMGLLSGGATLALAEYMAGVGSSILCPDRACVGVNVSGSHVRSAFEGDTVTATAHIVHRGRTLHVWNVTVAGSDGKTISTVSVMNFITDKPTEAAK</sequence>
<evidence type="ECO:0000313" key="5">
    <source>
        <dbReference type="Proteomes" id="UP000764045"/>
    </source>
</evidence>
<feature type="domain" description="Thioesterase" evidence="3">
    <location>
        <begin position="47"/>
        <end position="122"/>
    </location>
</feature>
<dbReference type="CDD" id="cd03443">
    <property type="entry name" value="PaaI_thioesterase"/>
    <property type="match status" value="1"/>
</dbReference>
<dbReference type="AlphaFoldDB" id="A0A938WKS9"/>
<dbReference type="RefSeq" id="WP_205108281.1">
    <property type="nucleotide sequence ID" value="NZ_JACJJL010000005.1"/>
</dbReference>
<dbReference type="NCBIfam" id="TIGR00369">
    <property type="entry name" value="unchar_dom_1"/>
    <property type="match status" value="1"/>
</dbReference>
<gene>
    <name evidence="4" type="ORF">H6B30_04330</name>
</gene>
<protein>
    <submittedName>
        <fullName evidence="4">PaaI family thioesterase</fullName>
    </submittedName>
</protein>
<dbReference type="InterPro" id="IPR006683">
    <property type="entry name" value="Thioestr_dom"/>
</dbReference>
<evidence type="ECO:0000259" key="3">
    <source>
        <dbReference type="Pfam" id="PF03061"/>
    </source>
</evidence>
<proteinExistence type="inferred from homology"/>
<reference evidence="4 5" key="1">
    <citation type="journal article" date="2021" name="Sci. Rep.">
        <title>The distribution of antibiotic resistance genes in chicken gut microbiota commensals.</title>
        <authorList>
            <person name="Juricova H."/>
            <person name="Matiasovicova J."/>
            <person name="Kubasova T."/>
            <person name="Cejkova D."/>
            <person name="Rychlik I."/>
        </authorList>
    </citation>
    <scope>NUCLEOTIDE SEQUENCE [LARGE SCALE GENOMIC DNA]</scope>
    <source>
        <strain evidence="4 5">An819</strain>
    </source>
</reference>
<dbReference type="PANTHER" id="PTHR43240">
    <property type="entry name" value="1,4-DIHYDROXY-2-NAPHTHOYL-COA THIOESTERASE 1"/>
    <property type="match status" value="1"/>
</dbReference>
<comment type="similarity">
    <text evidence="1">Belongs to the thioesterase PaaI family.</text>
</comment>
<dbReference type="EMBL" id="JACJJL010000005">
    <property type="protein sequence ID" value="MBM6660989.1"/>
    <property type="molecule type" value="Genomic_DNA"/>
</dbReference>
<evidence type="ECO:0000256" key="2">
    <source>
        <dbReference type="ARBA" id="ARBA00022801"/>
    </source>
</evidence>
<dbReference type="Gene3D" id="3.10.129.10">
    <property type="entry name" value="Hotdog Thioesterase"/>
    <property type="match status" value="1"/>
</dbReference>
<dbReference type="Proteomes" id="UP000764045">
    <property type="component" value="Unassembled WGS sequence"/>
</dbReference>
<dbReference type="GO" id="GO:0005829">
    <property type="term" value="C:cytosol"/>
    <property type="evidence" value="ECO:0007669"/>
    <property type="project" value="TreeGrafter"/>
</dbReference>
<evidence type="ECO:0000313" key="4">
    <source>
        <dbReference type="EMBL" id="MBM6660989.1"/>
    </source>
</evidence>
<dbReference type="PANTHER" id="PTHR43240:SF5">
    <property type="entry name" value="1,4-DIHYDROXY-2-NAPHTHOYL-COA THIOESTERASE 1"/>
    <property type="match status" value="1"/>
</dbReference>
<dbReference type="InterPro" id="IPR003736">
    <property type="entry name" value="PAAI_dom"/>
</dbReference>
<dbReference type="InterPro" id="IPR029069">
    <property type="entry name" value="HotDog_dom_sf"/>
</dbReference>